<evidence type="ECO:0000256" key="3">
    <source>
        <dbReference type="ARBA" id="ARBA00022473"/>
    </source>
</evidence>
<dbReference type="STRING" id="131310.A0A0N4Z9M9"/>
<comment type="similarity">
    <text evidence="2 10">Belongs to the Wnt family.</text>
</comment>
<evidence type="ECO:0000313" key="12">
    <source>
        <dbReference type="WBParaSite" id="PTRK_0000406000.1"/>
    </source>
</evidence>
<evidence type="ECO:0000256" key="7">
    <source>
        <dbReference type="ARBA" id="ARBA00023157"/>
    </source>
</evidence>
<dbReference type="PANTHER" id="PTHR12027">
    <property type="entry name" value="WNT RELATED"/>
    <property type="match status" value="1"/>
</dbReference>
<name>A0A0N4Z9M9_PARTI</name>
<dbReference type="GO" id="GO:0060070">
    <property type="term" value="P:canonical Wnt signaling pathway"/>
    <property type="evidence" value="ECO:0007669"/>
    <property type="project" value="TreeGrafter"/>
</dbReference>
<protein>
    <recommendedName>
        <fullName evidence="10">Protein Wnt</fullName>
    </recommendedName>
</protein>
<dbReference type="GO" id="GO:0005125">
    <property type="term" value="F:cytokine activity"/>
    <property type="evidence" value="ECO:0007669"/>
    <property type="project" value="TreeGrafter"/>
</dbReference>
<sequence>MVKQKIIFLKLKNIFFILILLSSIISICVQTTLVDEPAWWTSLHAFGSYNYKVNRDLRPSCMTLEGLSAGQARICELFKDHMPAVNQGATLAMEECTHQFKNDRWNCTATTNKTSTPSINKAGTREAAFTHAILAASVTYEIGRKCRLGYFESCGCANTPKPNGLKEDWAWSGCGDNIDYGYRFSKDFIDVREKENGLQNSEARGVSLMNRWNNDVGRKILKRHTKPKCKCHGVSGSCNLKTCWMQMPNIRQIGNILQSKYRSARRIQINSRGNMQIVAHAEKRGLEASKKSRNQLQTELVFLENSPDYCRSDNASGTIGTEGRVCNKDSQGPDSCDLLCCGRGYNSYIEEVETKCNCKFQWCCKVVCDMCKDQTYVHTCK</sequence>
<dbReference type="Gene3D" id="3.30.2460.20">
    <property type="match status" value="1"/>
</dbReference>
<dbReference type="GO" id="GO:0030182">
    <property type="term" value="P:neuron differentiation"/>
    <property type="evidence" value="ECO:0007669"/>
    <property type="project" value="TreeGrafter"/>
</dbReference>
<evidence type="ECO:0000256" key="10">
    <source>
        <dbReference type="RuleBase" id="RU003500"/>
    </source>
</evidence>
<dbReference type="SMART" id="SM00097">
    <property type="entry name" value="WNT1"/>
    <property type="match status" value="1"/>
</dbReference>
<keyword evidence="5" id="KW-0272">Extracellular matrix</keyword>
<dbReference type="InterPro" id="IPR018161">
    <property type="entry name" value="Wnt_CS"/>
</dbReference>
<dbReference type="Pfam" id="PF00110">
    <property type="entry name" value="wnt"/>
    <property type="match status" value="1"/>
</dbReference>
<keyword evidence="4" id="KW-0964">Secreted</keyword>
<dbReference type="InterPro" id="IPR043158">
    <property type="entry name" value="Wnt_C"/>
</dbReference>
<dbReference type="GO" id="GO:0000902">
    <property type="term" value="P:cell morphogenesis"/>
    <property type="evidence" value="ECO:0007669"/>
    <property type="project" value="UniProtKB-ARBA"/>
</dbReference>
<dbReference type="WBParaSite" id="PTRK_0000406000.1">
    <property type="protein sequence ID" value="PTRK_0000406000.1"/>
    <property type="gene ID" value="PTRK_0000406000"/>
</dbReference>
<proteinExistence type="inferred from homology"/>
<evidence type="ECO:0000256" key="9">
    <source>
        <dbReference type="ARBA" id="ARBA00023288"/>
    </source>
</evidence>
<organism evidence="11 12">
    <name type="scientific">Parastrongyloides trichosuri</name>
    <name type="common">Possum-specific nematode worm</name>
    <dbReference type="NCBI Taxonomy" id="131310"/>
    <lineage>
        <taxon>Eukaryota</taxon>
        <taxon>Metazoa</taxon>
        <taxon>Ecdysozoa</taxon>
        <taxon>Nematoda</taxon>
        <taxon>Chromadorea</taxon>
        <taxon>Rhabditida</taxon>
        <taxon>Tylenchina</taxon>
        <taxon>Panagrolaimomorpha</taxon>
        <taxon>Strongyloidoidea</taxon>
        <taxon>Strongyloididae</taxon>
        <taxon>Parastrongyloides</taxon>
    </lineage>
</organism>
<dbReference type="GO" id="GO:0005109">
    <property type="term" value="F:frizzled binding"/>
    <property type="evidence" value="ECO:0007669"/>
    <property type="project" value="TreeGrafter"/>
</dbReference>
<evidence type="ECO:0000256" key="4">
    <source>
        <dbReference type="ARBA" id="ARBA00022525"/>
    </source>
</evidence>
<keyword evidence="8" id="KW-0325">Glycoprotein</keyword>
<reference evidence="12" key="1">
    <citation type="submission" date="2017-02" db="UniProtKB">
        <authorList>
            <consortium name="WormBaseParasite"/>
        </authorList>
    </citation>
    <scope>IDENTIFICATION</scope>
</reference>
<evidence type="ECO:0000313" key="11">
    <source>
        <dbReference type="Proteomes" id="UP000038045"/>
    </source>
</evidence>
<comment type="function">
    <text evidence="10">Ligand for members of the frizzled family of seven transmembrane receptors.</text>
</comment>
<dbReference type="Proteomes" id="UP000038045">
    <property type="component" value="Unplaced"/>
</dbReference>
<keyword evidence="6 10" id="KW-0879">Wnt signaling pathway</keyword>
<evidence type="ECO:0000256" key="8">
    <source>
        <dbReference type="ARBA" id="ARBA00023180"/>
    </source>
</evidence>
<dbReference type="FunFam" id="3.30.2460.20:FF:000001">
    <property type="entry name" value="Wnt homolog"/>
    <property type="match status" value="1"/>
</dbReference>
<evidence type="ECO:0000256" key="2">
    <source>
        <dbReference type="ARBA" id="ARBA00005683"/>
    </source>
</evidence>
<dbReference type="PRINTS" id="PR01349">
    <property type="entry name" value="WNTPROTEIN"/>
</dbReference>
<keyword evidence="11" id="KW-1185">Reference proteome</keyword>
<accession>A0A0N4Z9M9</accession>
<dbReference type="AlphaFoldDB" id="A0A0N4Z9M9"/>
<dbReference type="InterPro" id="IPR005817">
    <property type="entry name" value="Wnt"/>
</dbReference>
<dbReference type="GO" id="GO:0005615">
    <property type="term" value="C:extracellular space"/>
    <property type="evidence" value="ECO:0007669"/>
    <property type="project" value="TreeGrafter"/>
</dbReference>
<keyword evidence="7" id="KW-1015">Disulfide bond</keyword>
<dbReference type="PANTHER" id="PTHR12027:SF77">
    <property type="entry name" value="PROTEIN WNT-5"/>
    <property type="match status" value="1"/>
</dbReference>
<dbReference type="GO" id="GO:0045165">
    <property type="term" value="P:cell fate commitment"/>
    <property type="evidence" value="ECO:0007669"/>
    <property type="project" value="TreeGrafter"/>
</dbReference>
<dbReference type="PROSITE" id="PS00246">
    <property type="entry name" value="WNT1"/>
    <property type="match status" value="1"/>
</dbReference>
<comment type="subcellular location">
    <subcellularLocation>
        <location evidence="1 10">Secreted</location>
        <location evidence="1 10">Extracellular space</location>
        <location evidence="1 10">Extracellular matrix</location>
    </subcellularLocation>
</comment>
<keyword evidence="3 10" id="KW-0217">Developmental protein</keyword>
<evidence type="ECO:0000256" key="6">
    <source>
        <dbReference type="ARBA" id="ARBA00022687"/>
    </source>
</evidence>
<keyword evidence="9" id="KW-0449">Lipoprotein</keyword>
<evidence type="ECO:0000256" key="1">
    <source>
        <dbReference type="ARBA" id="ARBA00004498"/>
    </source>
</evidence>
<evidence type="ECO:0000256" key="5">
    <source>
        <dbReference type="ARBA" id="ARBA00022530"/>
    </source>
</evidence>